<evidence type="ECO:0000313" key="4">
    <source>
        <dbReference type="Proteomes" id="UP000000763"/>
    </source>
</evidence>
<feature type="compositionally biased region" description="Low complexity" evidence="1">
    <location>
        <begin position="39"/>
        <end position="59"/>
    </location>
</feature>
<dbReference type="Proteomes" id="UP000000763">
    <property type="component" value="Chromosome 9"/>
</dbReference>
<feature type="compositionally biased region" description="Basic and acidic residues" evidence="1">
    <location>
        <begin position="74"/>
        <end position="91"/>
    </location>
</feature>
<proteinExistence type="predicted"/>
<dbReference type="EMBL" id="AP005969">
    <property type="protein sequence ID" value="BAD26470.1"/>
    <property type="molecule type" value="Genomic_DNA"/>
</dbReference>
<feature type="compositionally biased region" description="Basic residues" evidence="1">
    <location>
        <begin position="15"/>
        <end position="27"/>
    </location>
</feature>
<evidence type="ECO:0000313" key="3">
    <source>
        <dbReference type="EMBL" id="BAD26470.1"/>
    </source>
</evidence>
<reference evidence="3" key="2">
    <citation type="submission" date="2002-11" db="EMBL/GenBank/DDBJ databases">
        <title>Oryza sativa nipponbare(GA3) genomic DNA, chromosome 9, BAC clone:OJ1119_C03.</title>
        <authorList>
            <person name="Sasaki T."/>
            <person name="Matsumoto T."/>
            <person name="Hattori M."/>
            <person name="Sakaki Y."/>
            <person name="Katayose Y."/>
        </authorList>
    </citation>
    <scope>NUCLEOTIDE SEQUENCE</scope>
</reference>
<reference evidence="4" key="4">
    <citation type="journal article" date="2008" name="Nucleic Acids Res.">
        <title>The rice annotation project database (RAP-DB): 2008 update.</title>
        <authorList>
            <consortium name="The rice annotation project (RAP)"/>
        </authorList>
    </citation>
    <scope>GENOME REANNOTATION</scope>
    <source>
        <strain evidence="4">cv. Nipponbare</strain>
    </source>
</reference>
<name>Q6H479_ORYSJ</name>
<organism evidence="3 4">
    <name type="scientific">Oryza sativa subsp. japonica</name>
    <name type="common">Rice</name>
    <dbReference type="NCBI Taxonomy" id="39947"/>
    <lineage>
        <taxon>Eukaryota</taxon>
        <taxon>Viridiplantae</taxon>
        <taxon>Streptophyta</taxon>
        <taxon>Embryophyta</taxon>
        <taxon>Tracheophyta</taxon>
        <taxon>Spermatophyta</taxon>
        <taxon>Magnoliopsida</taxon>
        <taxon>Liliopsida</taxon>
        <taxon>Poales</taxon>
        <taxon>Poaceae</taxon>
        <taxon>BOP clade</taxon>
        <taxon>Oryzoideae</taxon>
        <taxon>Oryzeae</taxon>
        <taxon>Oryzinae</taxon>
        <taxon>Oryza</taxon>
        <taxon>Oryza sativa</taxon>
    </lineage>
</organism>
<feature type="region of interest" description="Disordered" evidence="1">
    <location>
        <begin position="283"/>
        <end position="309"/>
    </location>
</feature>
<dbReference type="AlphaFoldDB" id="Q6H479"/>
<reference evidence="4" key="3">
    <citation type="journal article" date="2005" name="Nature">
        <title>The map-based sequence of the rice genome.</title>
        <authorList>
            <consortium name="International rice genome sequencing project (IRGSP)"/>
            <person name="Matsumoto T."/>
            <person name="Wu J."/>
            <person name="Kanamori H."/>
            <person name="Katayose Y."/>
            <person name="Fujisawa M."/>
            <person name="Namiki N."/>
            <person name="Mizuno H."/>
            <person name="Yamamoto K."/>
            <person name="Antonio B.A."/>
            <person name="Baba T."/>
            <person name="Sakata K."/>
            <person name="Nagamura Y."/>
            <person name="Aoki H."/>
            <person name="Arikawa K."/>
            <person name="Arita K."/>
            <person name="Bito T."/>
            <person name="Chiden Y."/>
            <person name="Fujitsuka N."/>
            <person name="Fukunaka R."/>
            <person name="Hamada M."/>
            <person name="Harada C."/>
            <person name="Hayashi A."/>
            <person name="Hijishita S."/>
            <person name="Honda M."/>
            <person name="Hosokawa S."/>
            <person name="Ichikawa Y."/>
            <person name="Idonuma A."/>
            <person name="Iijima M."/>
            <person name="Ikeda M."/>
            <person name="Ikeno M."/>
            <person name="Ito K."/>
            <person name="Ito S."/>
            <person name="Ito T."/>
            <person name="Ito Y."/>
            <person name="Ito Y."/>
            <person name="Iwabuchi A."/>
            <person name="Kamiya K."/>
            <person name="Karasawa W."/>
            <person name="Kurita K."/>
            <person name="Katagiri S."/>
            <person name="Kikuta A."/>
            <person name="Kobayashi H."/>
            <person name="Kobayashi N."/>
            <person name="Machita K."/>
            <person name="Maehara T."/>
            <person name="Masukawa M."/>
            <person name="Mizubayashi T."/>
            <person name="Mukai Y."/>
            <person name="Nagasaki H."/>
            <person name="Nagata Y."/>
            <person name="Naito S."/>
            <person name="Nakashima M."/>
            <person name="Nakama Y."/>
            <person name="Nakamichi Y."/>
            <person name="Nakamura M."/>
            <person name="Meguro A."/>
            <person name="Negishi M."/>
            <person name="Ohta I."/>
            <person name="Ohta T."/>
            <person name="Okamoto M."/>
            <person name="Ono N."/>
            <person name="Saji S."/>
            <person name="Sakaguchi M."/>
            <person name="Sakai K."/>
            <person name="Shibata M."/>
            <person name="Shimokawa T."/>
            <person name="Song J."/>
            <person name="Takazaki Y."/>
            <person name="Terasawa K."/>
            <person name="Tsugane M."/>
            <person name="Tsuji K."/>
            <person name="Ueda S."/>
            <person name="Waki K."/>
            <person name="Yamagata H."/>
            <person name="Yamamoto M."/>
            <person name="Yamamoto S."/>
            <person name="Yamane H."/>
            <person name="Yoshiki S."/>
            <person name="Yoshihara R."/>
            <person name="Yukawa K."/>
            <person name="Zhong H."/>
            <person name="Yano M."/>
            <person name="Yuan Q."/>
            <person name="Ouyang S."/>
            <person name="Liu J."/>
            <person name="Jones K.M."/>
            <person name="Gansberger K."/>
            <person name="Moffat K."/>
            <person name="Hill J."/>
            <person name="Bera J."/>
            <person name="Fadrosh D."/>
            <person name="Jin S."/>
            <person name="Johri S."/>
            <person name="Kim M."/>
            <person name="Overton L."/>
            <person name="Reardon M."/>
            <person name="Tsitrin T."/>
            <person name="Vuong H."/>
            <person name="Weaver B."/>
            <person name="Ciecko A."/>
            <person name="Tallon L."/>
            <person name="Jackson J."/>
            <person name="Pai G."/>
            <person name="Aken S.V."/>
            <person name="Utterback T."/>
            <person name="Reidmuller S."/>
            <person name="Feldblyum T."/>
            <person name="Hsiao J."/>
            <person name="Zismann V."/>
            <person name="Iobst S."/>
            <person name="de Vazeille A.R."/>
            <person name="Buell C.R."/>
            <person name="Ying K."/>
            <person name="Li Y."/>
            <person name="Lu T."/>
            <person name="Huang Y."/>
            <person name="Zhao Q."/>
            <person name="Feng Q."/>
            <person name="Zhang L."/>
            <person name="Zhu J."/>
            <person name="Weng Q."/>
            <person name="Mu J."/>
            <person name="Lu Y."/>
            <person name="Fan D."/>
            <person name="Liu Y."/>
            <person name="Guan J."/>
            <person name="Zhang Y."/>
            <person name="Yu S."/>
            <person name="Liu X."/>
            <person name="Zhang Y."/>
            <person name="Hong G."/>
            <person name="Han B."/>
            <person name="Choisne N."/>
            <person name="Demange N."/>
            <person name="Orjeda G."/>
            <person name="Samain S."/>
            <person name="Cattolico L."/>
            <person name="Pelletier E."/>
            <person name="Couloux A."/>
            <person name="Segurens B."/>
            <person name="Wincker P."/>
            <person name="D'Hont A."/>
            <person name="Scarpelli C."/>
            <person name="Weissenbach J."/>
            <person name="Salanoubat M."/>
            <person name="Quetier F."/>
            <person name="Yu Y."/>
            <person name="Kim H.R."/>
            <person name="Rambo T."/>
            <person name="Currie J."/>
            <person name="Collura K."/>
            <person name="Luo M."/>
            <person name="Yang T."/>
            <person name="Ammiraju J.S.S."/>
            <person name="Engler F."/>
            <person name="Soderlund C."/>
            <person name="Wing R.A."/>
            <person name="Palmer L.E."/>
            <person name="de la Bastide M."/>
            <person name="Spiegel L."/>
            <person name="Nascimento L."/>
            <person name="Zutavern T."/>
            <person name="O'Shaughnessy A."/>
            <person name="Dike S."/>
            <person name="Dedhia N."/>
            <person name="Preston R."/>
            <person name="Balija V."/>
            <person name="McCombie W.R."/>
            <person name="Chow T."/>
            <person name="Chen H."/>
            <person name="Chung M."/>
            <person name="Chen C."/>
            <person name="Shaw J."/>
            <person name="Wu H."/>
            <person name="Hsiao K."/>
            <person name="Chao Y."/>
            <person name="Chu M."/>
            <person name="Cheng C."/>
            <person name="Hour A."/>
            <person name="Lee P."/>
            <person name="Lin S."/>
            <person name="Lin Y."/>
            <person name="Liou J."/>
            <person name="Liu S."/>
            <person name="Hsing Y."/>
            <person name="Raghuvanshi S."/>
            <person name="Mohanty A."/>
            <person name="Bharti A.K."/>
            <person name="Gaur A."/>
            <person name="Gupta V."/>
            <person name="Kumar D."/>
            <person name="Ravi V."/>
            <person name="Vij S."/>
            <person name="Kapur A."/>
            <person name="Khurana P."/>
            <person name="Khurana P."/>
            <person name="Khurana J.P."/>
            <person name="Tyagi A.K."/>
            <person name="Gaikwad K."/>
            <person name="Singh A."/>
            <person name="Dalal V."/>
            <person name="Srivastava S."/>
            <person name="Dixit A."/>
            <person name="Pal A.K."/>
            <person name="Ghazi I.A."/>
            <person name="Yadav M."/>
            <person name="Pandit A."/>
            <person name="Bhargava A."/>
            <person name="Sureshbabu K."/>
            <person name="Batra K."/>
            <person name="Sharma T.R."/>
            <person name="Mohapatra T."/>
            <person name="Singh N.K."/>
            <person name="Messing J."/>
            <person name="Nelson A.B."/>
            <person name="Fuks G."/>
            <person name="Kavchok S."/>
            <person name="Keizer G."/>
            <person name="Linton E."/>
            <person name="Llaca V."/>
            <person name="Song R."/>
            <person name="Tanyolac B."/>
            <person name="Young S."/>
            <person name="Ho-Il K."/>
            <person name="Hahn J.H."/>
            <person name="Sangsakoo G."/>
            <person name="Vanavichit A."/>
            <person name="de Mattos Luiz.A.T."/>
            <person name="Zimmer P.D."/>
            <person name="Malone G."/>
            <person name="Dellagostin O."/>
            <person name="de Oliveira A.C."/>
            <person name="Bevan M."/>
            <person name="Bancroft I."/>
            <person name="Minx P."/>
            <person name="Cordum H."/>
            <person name="Wilson R."/>
            <person name="Cheng Z."/>
            <person name="Jin W."/>
            <person name="Jiang J."/>
            <person name="Leong S.A."/>
            <person name="Iwama H."/>
            <person name="Gojobori T."/>
            <person name="Itoh T."/>
            <person name="Niimura Y."/>
            <person name="Fujii Y."/>
            <person name="Habara T."/>
            <person name="Sakai H."/>
            <person name="Sato Y."/>
            <person name="Wilson G."/>
            <person name="Kumar K."/>
            <person name="McCouch S."/>
            <person name="Juretic N."/>
            <person name="Hoen D."/>
            <person name="Wright S."/>
            <person name="Bruskiewich R."/>
            <person name="Bureau T."/>
            <person name="Miyao A."/>
            <person name="Hirochika H."/>
            <person name="Nishikawa T."/>
            <person name="Kadowaki K."/>
            <person name="Sugiura M."/>
            <person name="Burr B."/>
            <person name="Sasaki T."/>
        </authorList>
    </citation>
    <scope>NUCLEOTIDE SEQUENCE [LARGE SCALE GENOMIC DNA]</scope>
    <source>
        <strain evidence="4">cv. Nipponbare</strain>
    </source>
</reference>
<protein>
    <submittedName>
        <fullName evidence="3">Uncharacterized protein</fullName>
    </submittedName>
</protein>
<accession>Q6H479</accession>
<feature type="region of interest" description="Disordered" evidence="1">
    <location>
        <begin position="1"/>
        <end position="91"/>
    </location>
</feature>
<feature type="compositionally biased region" description="Low complexity" evidence="1">
    <location>
        <begin position="298"/>
        <end position="309"/>
    </location>
</feature>
<feature type="region of interest" description="Disordered" evidence="1">
    <location>
        <begin position="239"/>
        <end position="265"/>
    </location>
</feature>
<reference evidence="2" key="1">
    <citation type="submission" date="2002-10" db="EMBL/GenBank/DDBJ databases">
        <title>Oryza sativa nipponbare(GA3) genomic DNA, chromosome 9, BAC clone:B1008E06.</title>
        <authorList>
            <person name="Sasaki T."/>
            <person name="Matsumoto T."/>
            <person name="Katayose Y."/>
        </authorList>
    </citation>
    <scope>NUCLEOTIDE SEQUENCE</scope>
</reference>
<dbReference type="EMBL" id="AP005829">
    <property type="protein sequence ID" value="BAD26253.1"/>
    <property type="molecule type" value="Genomic_DNA"/>
</dbReference>
<evidence type="ECO:0000256" key="1">
    <source>
        <dbReference type="SAM" id="MobiDB-lite"/>
    </source>
</evidence>
<evidence type="ECO:0000313" key="2">
    <source>
        <dbReference type="EMBL" id="BAD26253.1"/>
    </source>
</evidence>
<sequence length="309" mass="33164">MTDGEGEVAPTWRHGGIHTGRHRKATRAARIETGADPTAQIGRAAGKAAAGCLAQPAAARGGGDSAGRPPATAARHEQAREAAAVFRERETAADGRRDLREIMELLGEGRELRRDEKRWSEGEETMELTDGGEKRRSEAVKVVAARVWWWNGGAGGGGGKWSGGRDAAWRGEAGGASGEVQCRREWWWRAVEAHWRAAEAGNDAGSTREREGSSGEWGKREMEVWGSFYSARGVETMAGRGGNSRRGGVATWARGGGKPAPKFGGKVGEGVEEVVGMRFHHLGANRGDGVTRNRRRPGAAWRRLGGARR</sequence>
<gene>
    <name evidence="2" type="ORF">B1008E06.5</name>
    <name evidence="3" type="ORF">OJ1119_C03.14</name>
</gene>
<feature type="region of interest" description="Disordered" evidence="1">
    <location>
        <begin position="155"/>
        <end position="175"/>
    </location>
</feature>